<evidence type="ECO:0000313" key="2">
    <source>
        <dbReference type="EMBL" id="XBY43652.1"/>
    </source>
</evidence>
<gene>
    <name evidence="2" type="ORF">ABS361_16430</name>
</gene>
<feature type="compositionally biased region" description="Polar residues" evidence="1">
    <location>
        <begin position="38"/>
        <end position="52"/>
    </location>
</feature>
<dbReference type="KEGG" id="mflg:ABS361_16430"/>
<name>A0AAU7X7F5_9HYPH</name>
<organism evidence="2">
    <name type="scientific">Methyloraptor flagellatus</name>
    <dbReference type="NCBI Taxonomy" id="3162530"/>
    <lineage>
        <taxon>Bacteria</taxon>
        <taxon>Pseudomonadati</taxon>
        <taxon>Pseudomonadota</taxon>
        <taxon>Alphaproteobacteria</taxon>
        <taxon>Hyphomicrobiales</taxon>
        <taxon>Ancalomicrobiaceae</taxon>
        <taxon>Methyloraptor</taxon>
    </lineage>
</organism>
<feature type="region of interest" description="Disordered" evidence="1">
    <location>
        <begin position="32"/>
        <end position="73"/>
    </location>
</feature>
<feature type="region of interest" description="Disordered" evidence="1">
    <location>
        <begin position="1"/>
        <end position="20"/>
    </location>
</feature>
<evidence type="ECO:0000256" key="1">
    <source>
        <dbReference type="SAM" id="MobiDB-lite"/>
    </source>
</evidence>
<proteinExistence type="predicted"/>
<protein>
    <submittedName>
        <fullName evidence="2">Uncharacterized protein</fullName>
    </submittedName>
</protein>
<reference evidence="2" key="1">
    <citation type="submission" date="2024-06" db="EMBL/GenBank/DDBJ databases">
        <title>Methylostella associata gen. nov., sp. nov., a novel Ancalomicrobiaceae-affiliated facultatively methylotrophic bacteria that feed on methanotrophs of the genus Methylococcus.</title>
        <authorList>
            <person name="Saltykova V."/>
            <person name="Danilova O.V."/>
            <person name="Oshkin I.Y."/>
            <person name="Belova S.E."/>
            <person name="Pimenov N.V."/>
            <person name="Dedysh S.N."/>
        </authorList>
    </citation>
    <scope>NUCLEOTIDE SEQUENCE</scope>
    <source>
        <strain evidence="2">S20</strain>
    </source>
</reference>
<dbReference type="RefSeq" id="WP_407048752.1">
    <property type="nucleotide sequence ID" value="NZ_CP158568.1"/>
</dbReference>
<dbReference type="EMBL" id="CP158568">
    <property type="protein sequence ID" value="XBY43652.1"/>
    <property type="molecule type" value="Genomic_DNA"/>
</dbReference>
<accession>A0AAU7X7F5</accession>
<dbReference type="AlphaFoldDB" id="A0AAU7X7F5"/>
<sequence>MPNQSMAPIRGDGKTPGEICAARTTKEILDKRVDEGSEQSFPASDPSVTSQPGAGKGLTEALEPPTVGGENPR</sequence>